<feature type="domain" description="Thiamine pyrophosphate enzyme N-terminal TPP-binding" evidence="8">
    <location>
        <begin position="12"/>
        <end position="123"/>
    </location>
</feature>
<dbReference type="PIRSF" id="PIRSF004983">
    <property type="entry name" value="MenD"/>
    <property type="match status" value="1"/>
</dbReference>
<evidence type="ECO:0000256" key="3">
    <source>
        <dbReference type="ARBA" id="ARBA00022842"/>
    </source>
</evidence>
<comment type="catalytic activity">
    <reaction evidence="6">
        <text>isochorismate + 2-oxoglutarate + H(+) = 5-enolpyruvoyl-6-hydroxy-2-succinyl-cyclohex-3-ene-1-carboxylate + CO2</text>
        <dbReference type="Rhea" id="RHEA:25593"/>
        <dbReference type="ChEBI" id="CHEBI:15378"/>
        <dbReference type="ChEBI" id="CHEBI:16526"/>
        <dbReference type="ChEBI" id="CHEBI:16810"/>
        <dbReference type="ChEBI" id="CHEBI:29780"/>
        <dbReference type="ChEBI" id="CHEBI:58818"/>
        <dbReference type="EC" id="2.2.1.9"/>
    </reaction>
</comment>
<comment type="caution">
    <text evidence="10">The sequence shown here is derived from an EMBL/GenBank/DDBJ whole genome shotgun (WGS) entry which is preliminary data.</text>
</comment>
<dbReference type="Pfam" id="PF16582">
    <property type="entry name" value="TPP_enzyme_M_2"/>
    <property type="match status" value="1"/>
</dbReference>
<comment type="similarity">
    <text evidence="6">Belongs to the TPP enzyme family. MenD subfamily.</text>
</comment>
<evidence type="ECO:0000313" key="10">
    <source>
        <dbReference type="EMBL" id="MFC6334313.1"/>
    </source>
</evidence>
<feature type="domain" description="Menaquinone biosynthesis protein MenD middle" evidence="9">
    <location>
        <begin position="222"/>
        <end position="414"/>
    </location>
</feature>
<dbReference type="SUPFAM" id="SSF52518">
    <property type="entry name" value="Thiamin diphosphate-binding fold (THDP-binding)"/>
    <property type="match status" value="2"/>
</dbReference>
<dbReference type="InterPro" id="IPR004433">
    <property type="entry name" value="MenaQ_synth_MenD"/>
</dbReference>
<organism evidence="10 11">
    <name type="scientific">Paenibacillus septentrionalis</name>
    <dbReference type="NCBI Taxonomy" id="429342"/>
    <lineage>
        <taxon>Bacteria</taxon>
        <taxon>Bacillati</taxon>
        <taxon>Bacillota</taxon>
        <taxon>Bacilli</taxon>
        <taxon>Bacillales</taxon>
        <taxon>Paenibacillaceae</taxon>
        <taxon>Paenibacillus</taxon>
    </lineage>
</organism>
<dbReference type="Proteomes" id="UP001596233">
    <property type="component" value="Unassembled WGS sequence"/>
</dbReference>
<dbReference type="EMBL" id="JBHSTE010000005">
    <property type="protein sequence ID" value="MFC6334313.1"/>
    <property type="molecule type" value="Genomic_DNA"/>
</dbReference>
<dbReference type="Pfam" id="PF02776">
    <property type="entry name" value="TPP_enzyme_N"/>
    <property type="match status" value="1"/>
</dbReference>
<keyword evidence="11" id="KW-1185">Reference proteome</keyword>
<evidence type="ECO:0000256" key="4">
    <source>
        <dbReference type="ARBA" id="ARBA00023052"/>
    </source>
</evidence>
<dbReference type="InterPro" id="IPR032264">
    <property type="entry name" value="MenD_middle"/>
</dbReference>
<dbReference type="GO" id="GO:0070204">
    <property type="term" value="F:2-succinyl-5-enolpyruvyl-6-hydroxy-3-cyclohexene-1-carboxylic-acid synthase activity"/>
    <property type="evidence" value="ECO:0007669"/>
    <property type="project" value="UniProtKB-EC"/>
</dbReference>
<dbReference type="Gene3D" id="3.40.50.970">
    <property type="match status" value="2"/>
</dbReference>
<dbReference type="Pfam" id="PF02775">
    <property type="entry name" value="TPP_enzyme_C"/>
    <property type="match status" value="1"/>
</dbReference>
<keyword evidence="2 6" id="KW-0479">Metal-binding</keyword>
<proteinExistence type="inferred from homology"/>
<keyword evidence="3 6" id="KW-0460">Magnesium</keyword>
<dbReference type="CDD" id="cd07037">
    <property type="entry name" value="TPP_PYR_MenD"/>
    <property type="match status" value="1"/>
</dbReference>
<evidence type="ECO:0000259" key="9">
    <source>
        <dbReference type="Pfam" id="PF16582"/>
    </source>
</evidence>
<evidence type="ECO:0000313" key="11">
    <source>
        <dbReference type="Proteomes" id="UP001596233"/>
    </source>
</evidence>
<dbReference type="InterPro" id="IPR029061">
    <property type="entry name" value="THDP-binding"/>
</dbReference>
<comment type="cofactor">
    <cofactor evidence="6">
        <name>thiamine diphosphate</name>
        <dbReference type="ChEBI" id="CHEBI:58937"/>
    </cofactor>
    <text evidence="6">Binds 1 thiamine pyrophosphate per subunit.</text>
</comment>
<evidence type="ECO:0000259" key="7">
    <source>
        <dbReference type="Pfam" id="PF02775"/>
    </source>
</evidence>
<evidence type="ECO:0000256" key="1">
    <source>
        <dbReference type="ARBA" id="ARBA00022679"/>
    </source>
</evidence>
<accession>A0ABW1V9L4</accession>
<feature type="domain" description="Thiamine pyrophosphate enzyme TPP-binding" evidence="7">
    <location>
        <begin position="449"/>
        <end position="563"/>
    </location>
</feature>
<gene>
    <name evidence="6 10" type="primary">menD</name>
    <name evidence="10" type="ORF">ACFP56_16920</name>
</gene>
<dbReference type="InterPro" id="IPR012001">
    <property type="entry name" value="Thiamin_PyroP_enz_TPP-bd_dom"/>
</dbReference>
<dbReference type="HAMAP" id="MF_01659">
    <property type="entry name" value="MenD"/>
    <property type="match status" value="1"/>
</dbReference>
<keyword evidence="6" id="KW-0474">Menaquinone biosynthesis</keyword>
<keyword evidence="4 6" id="KW-0786">Thiamine pyrophosphate</keyword>
<sequence length="590" mass="64566">MPNEGITLYLGAFIDELVRSGLGHIVVSPGSRSTPIAILAAEHPQLKVWMQIDERSAAYFALGLAKSSRQAVALLCTSGTAAANYFPAIAEANLSRVPLLVLTADRPHELRDVGAPQTIDQLGLYGSHVKWFMEMPLPEANPSMQRHARVIASRAMMTSQTAPSGVVHLNFPLREPLLPDLEHPELFHSVRQTDKAYAEVHRASAAVDQAMVVQLASELRGVQRGLIICGPQDDPAFAPVVVQLAELLGYPIAADPLSQLRSGSHNKELVVDSYDSFLRLDAVSSELVPEVFIRFGAMPVSKPLLLYMNKHPQARHIVVDEAGWRDPTLLVSDRVLADSTAFCGQLIAKLLHDNTKTAGASARSQWLSRWLELQETTASVMNQAAAQPYADELFEGAVVAELQQLMQEGSTLFVGNSMPIRDVDSFWRNDERNIRIMANRGANGIDGLVSTALGFSALGHGTVLLLGDLSFYHDMNGLLGAKLHQLDITIVVVNNDGGGIFSFLPQASQPKHFELLFGTPIGLDYEHAAKLYQGEFARVASWEQFRAAFQHAQQQGGLHIIEIPTNREANLAHHRGIWPVLGQQLKQAKE</sequence>
<dbReference type="InterPro" id="IPR011766">
    <property type="entry name" value="TPP_enzyme_TPP-bd"/>
</dbReference>
<evidence type="ECO:0000256" key="2">
    <source>
        <dbReference type="ARBA" id="ARBA00022723"/>
    </source>
</evidence>
<comment type="pathway">
    <text evidence="6">Quinol/quinone metabolism; menaquinone biosynthesis.</text>
</comment>
<reference evidence="11" key="1">
    <citation type="journal article" date="2019" name="Int. J. Syst. Evol. Microbiol.">
        <title>The Global Catalogue of Microorganisms (GCM) 10K type strain sequencing project: providing services to taxonomists for standard genome sequencing and annotation.</title>
        <authorList>
            <consortium name="The Broad Institute Genomics Platform"/>
            <consortium name="The Broad Institute Genome Sequencing Center for Infectious Disease"/>
            <person name="Wu L."/>
            <person name="Ma J."/>
        </authorList>
    </citation>
    <scope>NUCLEOTIDE SEQUENCE [LARGE SCALE GENOMIC DNA]</scope>
    <source>
        <strain evidence="11">PCU 280</strain>
    </source>
</reference>
<dbReference type="EC" id="2.2.1.9" evidence="6"/>
<comment type="pathway">
    <text evidence="6">Quinol/quinone metabolism; 1,4-dihydroxy-2-naphthoate biosynthesis; 1,4-dihydroxy-2-naphthoate from chorismate: step 2/7.</text>
</comment>
<comment type="function">
    <text evidence="6">Catalyzes the thiamine diphosphate-dependent decarboxylation of 2-oxoglutarate and the subsequent addition of the resulting succinic semialdehyde-thiamine pyrophosphate anion to isochorismate to yield 2-succinyl-5-enolpyruvyl-6-hydroxy-3-cyclohexene-1-carboxylate (SEPHCHC).</text>
</comment>
<evidence type="ECO:0000256" key="5">
    <source>
        <dbReference type="ARBA" id="ARBA00023211"/>
    </source>
</evidence>
<dbReference type="PANTHER" id="PTHR42916:SF1">
    <property type="entry name" value="PROTEIN PHYLLO, CHLOROPLASTIC"/>
    <property type="match status" value="1"/>
</dbReference>
<name>A0ABW1V9L4_9BACL</name>
<comment type="subunit">
    <text evidence="6">Homodimer.</text>
</comment>
<dbReference type="Gene3D" id="3.40.50.1220">
    <property type="entry name" value="TPP-binding domain"/>
    <property type="match status" value="1"/>
</dbReference>
<keyword evidence="5 6" id="KW-0464">Manganese</keyword>
<evidence type="ECO:0000259" key="8">
    <source>
        <dbReference type="Pfam" id="PF02776"/>
    </source>
</evidence>
<dbReference type="NCBIfam" id="TIGR00173">
    <property type="entry name" value="menD"/>
    <property type="match status" value="1"/>
</dbReference>
<dbReference type="RefSeq" id="WP_379236686.1">
    <property type="nucleotide sequence ID" value="NZ_JBHSTE010000005.1"/>
</dbReference>
<evidence type="ECO:0000256" key="6">
    <source>
        <dbReference type="HAMAP-Rule" id="MF_01659"/>
    </source>
</evidence>
<comment type="cofactor">
    <cofactor evidence="6">
        <name>Mg(2+)</name>
        <dbReference type="ChEBI" id="CHEBI:18420"/>
    </cofactor>
    <cofactor evidence="6">
        <name>Mn(2+)</name>
        <dbReference type="ChEBI" id="CHEBI:29035"/>
    </cofactor>
</comment>
<keyword evidence="1 6" id="KW-0808">Transferase</keyword>
<dbReference type="CDD" id="cd02009">
    <property type="entry name" value="TPP_SHCHC_synthase"/>
    <property type="match status" value="1"/>
</dbReference>
<protein>
    <recommendedName>
        <fullName evidence="6">2-succinyl-5-enolpyruvyl-6-hydroxy-3-cyclohexene-1-carboxylate synthase</fullName>
        <shortName evidence="6">SEPHCHC synthase</shortName>
        <ecNumber evidence="6">2.2.1.9</ecNumber>
    </recommendedName>
    <alternativeName>
        <fullName evidence="6">Menaquinone biosynthesis protein MenD</fullName>
    </alternativeName>
</protein>
<dbReference type="PANTHER" id="PTHR42916">
    <property type="entry name" value="2-SUCCINYL-5-ENOLPYRUVYL-6-HYDROXY-3-CYCLOHEXENE-1-CARBOXYLATE SYNTHASE"/>
    <property type="match status" value="1"/>
</dbReference>